<dbReference type="PANTHER" id="PTHR33744">
    <property type="entry name" value="CARBOHYDRATE DIACID REGULATOR"/>
    <property type="match status" value="1"/>
</dbReference>
<evidence type="ECO:0000259" key="4">
    <source>
        <dbReference type="Pfam" id="PF17853"/>
    </source>
</evidence>
<evidence type="ECO:0000259" key="3">
    <source>
        <dbReference type="Pfam" id="PF14361"/>
    </source>
</evidence>
<feature type="domain" description="RsbT co-antagonist protein RsbRD N-terminal" evidence="3">
    <location>
        <begin position="21"/>
        <end position="161"/>
    </location>
</feature>
<protein>
    <submittedName>
        <fullName evidence="5">PucR-like helix-turn-helix protein</fullName>
    </submittedName>
</protein>
<dbReference type="RefSeq" id="WP_130290905.1">
    <property type="nucleotide sequence ID" value="NZ_SHKL01000001.1"/>
</dbReference>
<dbReference type="InterPro" id="IPR041522">
    <property type="entry name" value="CdaR_GGDEF"/>
</dbReference>
<comment type="similarity">
    <text evidence="1">Belongs to the CdaR family.</text>
</comment>
<dbReference type="Pfam" id="PF17853">
    <property type="entry name" value="GGDEF_2"/>
    <property type="match status" value="1"/>
</dbReference>
<dbReference type="Pfam" id="PF14361">
    <property type="entry name" value="RsbRD_N"/>
    <property type="match status" value="1"/>
</dbReference>
<dbReference type="InterPro" id="IPR025751">
    <property type="entry name" value="RsbRD_N_dom"/>
</dbReference>
<name>A0A4Q7UZT2_PSEST</name>
<dbReference type="InterPro" id="IPR025736">
    <property type="entry name" value="PucR_C-HTH_dom"/>
</dbReference>
<keyword evidence="6" id="KW-1185">Reference proteome</keyword>
<dbReference type="Gene3D" id="1.10.10.2840">
    <property type="entry name" value="PucR C-terminal helix-turn-helix domain"/>
    <property type="match status" value="1"/>
</dbReference>
<dbReference type="InterPro" id="IPR042070">
    <property type="entry name" value="PucR_C-HTH_sf"/>
</dbReference>
<evidence type="ECO:0000313" key="5">
    <source>
        <dbReference type="EMBL" id="RZT86638.1"/>
    </source>
</evidence>
<organism evidence="5 6">
    <name type="scientific">Pseudonocardia sediminis</name>
    <dbReference type="NCBI Taxonomy" id="1397368"/>
    <lineage>
        <taxon>Bacteria</taxon>
        <taxon>Bacillati</taxon>
        <taxon>Actinomycetota</taxon>
        <taxon>Actinomycetes</taxon>
        <taxon>Pseudonocardiales</taxon>
        <taxon>Pseudonocardiaceae</taxon>
        <taxon>Pseudonocardia</taxon>
    </lineage>
</organism>
<evidence type="ECO:0000259" key="2">
    <source>
        <dbReference type="Pfam" id="PF13556"/>
    </source>
</evidence>
<dbReference type="InterPro" id="IPR051448">
    <property type="entry name" value="CdaR-like_regulators"/>
</dbReference>
<proteinExistence type="inferred from homology"/>
<feature type="domain" description="CdaR GGDEF-like" evidence="4">
    <location>
        <begin position="178"/>
        <end position="281"/>
    </location>
</feature>
<evidence type="ECO:0000256" key="1">
    <source>
        <dbReference type="ARBA" id="ARBA00006754"/>
    </source>
</evidence>
<dbReference type="EMBL" id="SHKL01000001">
    <property type="protein sequence ID" value="RZT86638.1"/>
    <property type="molecule type" value="Genomic_DNA"/>
</dbReference>
<feature type="domain" description="PucR C-terminal helix-turn-helix" evidence="2">
    <location>
        <begin position="332"/>
        <end position="390"/>
    </location>
</feature>
<dbReference type="PANTHER" id="PTHR33744:SF1">
    <property type="entry name" value="DNA-BINDING TRANSCRIPTIONAL ACTIVATOR ADER"/>
    <property type="match status" value="1"/>
</dbReference>
<reference evidence="5 6" key="1">
    <citation type="submission" date="2019-02" db="EMBL/GenBank/DDBJ databases">
        <title>Sequencing the genomes of 1000 actinobacteria strains.</title>
        <authorList>
            <person name="Klenk H.-P."/>
        </authorList>
    </citation>
    <scope>NUCLEOTIDE SEQUENCE [LARGE SCALE GENOMIC DNA]</scope>
    <source>
        <strain evidence="5 6">DSM 45779</strain>
    </source>
</reference>
<dbReference type="AlphaFoldDB" id="A0A4Q7UZT2"/>
<sequence>MSAPAAADLARLVDAVADRVPALISDHVDTIVRDIEIYRHDDVVPRADLRRSVQHNISYMVAAIRDPSTAGDESAPRETGRRRAEQGVPLPEVLRAFRTGFIALWELLADGARREGDPAVLDTLVAAAGVIWQLSDEYSIAVTEAYRAATADLLVAREQRRSALAEALFTGEPGPEAGPWEVAQLLGLPAEGGFAVVVAETPGMAEEGLPHVERRLAERGVASAWRLSAPLQTGVVSLRHHELDDVVAVLGHGIRGRAGVSPVQPSLRDAPRALRLARIAMTGLPAGRAEVAVFDPGPVAALVALDPDESRRVVDAVFGAVFDLPAEDRTTLLDTARAWFDHGGSADRTAAALFCHANTVRYRLRRLQELTGRSFTEPRDVAELAAALQALRLGRSPGRR</sequence>
<comment type="caution">
    <text evidence="5">The sequence shown here is derived from an EMBL/GenBank/DDBJ whole genome shotgun (WGS) entry which is preliminary data.</text>
</comment>
<dbReference type="Pfam" id="PF13556">
    <property type="entry name" value="HTH_30"/>
    <property type="match status" value="1"/>
</dbReference>
<accession>A0A4Q7UZT2</accession>
<dbReference type="OrthoDB" id="3196285at2"/>
<dbReference type="Proteomes" id="UP000291591">
    <property type="component" value="Unassembled WGS sequence"/>
</dbReference>
<gene>
    <name evidence="5" type="ORF">EV383_3535</name>
</gene>
<evidence type="ECO:0000313" key="6">
    <source>
        <dbReference type="Proteomes" id="UP000291591"/>
    </source>
</evidence>